<keyword evidence="1" id="KW-0812">Transmembrane</keyword>
<dbReference type="EMBL" id="CP039291">
    <property type="protein sequence ID" value="QCB92308.1"/>
    <property type="molecule type" value="Genomic_DNA"/>
</dbReference>
<evidence type="ECO:0000313" key="4">
    <source>
        <dbReference type="Proteomes" id="UP000296469"/>
    </source>
</evidence>
<dbReference type="Pfam" id="PF02517">
    <property type="entry name" value="Rce1-like"/>
    <property type="match status" value="1"/>
</dbReference>
<protein>
    <submittedName>
        <fullName evidence="3">CPBP family intramembrane metalloprotease</fullName>
    </submittedName>
</protein>
<dbReference type="KEGG" id="celz:E5225_00790"/>
<dbReference type="Proteomes" id="UP000296469">
    <property type="component" value="Chromosome"/>
</dbReference>
<sequence>MTTPPYARTGTRLAVGLAALALVALGTLLALAPAGVRESADDGAPVVPYWQVLLPAAVALALIRLLPPRAPDLAPAVVDRRRLGAAVAALLACAVAFPVVVGVADVGRSEWYHLVKVLLLVAVPGLVVAVTRGATSAAWAPGAWRWWAPAVVLVVWTALSQAAPWVPVPDYSAYPVELVVAAALATAVAAGIGEELFYRVWLQTRLEALLGRWGGIAVATAVFALMHVGTRQGQGPVVEVAAALVAQGSFGLTVGYLWSRYRNVPLTIAMHLVVNGYLVVVALTR</sequence>
<dbReference type="RefSeq" id="WP_135972307.1">
    <property type="nucleotide sequence ID" value="NZ_CP039291.1"/>
</dbReference>
<reference evidence="3 4" key="1">
    <citation type="submission" date="2019-04" db="EMBL/GenBank/DDBJ databases">
        <title>Isolation and identification of Cellulomonas shaoxiangyii sp. Nov. isolated from feces of the Tibetan antelopes (Pantholops hodgsonii) in the Qinghai-Tibet plateau of China.</title>
        <authorList>
            <person name="Tian Z."/>
        </authorList>
    </citation>
    <scope>NUCLEOTIDE SEQUENCE [LARGE SCALE GENOMIC DNA]</scope>
    <source>
        <strain evidence="3 4">Z28</strain>
    </source>
</reference>
<dbReference type="GO" id="GO:0004175">
    <property type="term" value="F:endopeptidase activity"/>
    <property type="evidence" value="ECO:0007669"/>
    <property type="project" value="UniProtKB-ARBA"/>
</dbReference>
<keyword evidence="1" id="KW-1133">Transmembrane helix</keyword>
<keyword evidence="3" id="KW-0378">Hydrolase</keyword>
<dbReference type="GO" id="GO:0008237">
    <property type="term" value="F:metallopeptidase activity"/>
    <property type="evidence" value="ECO:0007669"/>
    <property type="project" value="UniProtKB-KW"/>
</dbReference>
<feature type="transmembrane region" description="Helical" evidence="1">
    <location>
        <begin position="111"/>
        <end position="134"/>
    </location>
</feature>
<accession>A0A4P7SFI7</accession>
<feature type="transmembrane region" description="Helical" evidence="1">
    <location>
        <begin position="240"/>
        <end position="259"/>
    </location>
</feature>
<feature type="transmembrane region" description="Helical" evidence="1">
    <location>
        <begin position="178"/>
        <end position="197"/>
    </location>
</feature>
<proteinExistence type="predicted"/>
<feature type="transmembrane region" description="Helical" evidence="1">
    <location>
        <begin position="146"/>
        <end position="166"/>
    </location>
</feature>
<feature type="transmembrane region" description="Helical" evidence="1">
    <location>
        <begin position="86"/>
        <end position="105"/>
    </location>
</feature>
<keyword evidence="1" id="KW-0472">Membrane</keyword>
<keyword evidence="3" id="KW-0482">Metalloprotease</keyword>
<feature type="transmembrane region" description="Helical" evidence="1">
    <location>
        <begin position="209"/>
        <end position="228"/>
    </location>
</feature>
<dbReference type="AlphaFoldDB" id="A0A4P7SFI7"/>
<evidence type="ECO:0000313" key="3">
    <source>
        <dbReference type="EMBL" id="QCB92308.1"/>
    </source>
</evidence>
<feature type="domain" description="CAAX prenyl protease 2/Lysostaphin resistance protein A-like" evidence="2">
    <location>
        <begin position="179"/>
        <end position="276"/>
    </location>
</feature>
<dbReference type="GO" id="GO:0080120">
    <property type="term" value="P:CAAX-box protein maturation"/>
    <property type="evidence" value="ECO:0007669"/>
    <property type="project" value="UniProtKB-ARBA"/>
</dbReference>
<feature type="transmembrane region" description="Helical" evidence="1">
    <location>
        <begin position="49"/>
        <end position="66"/>
    </location>
</feature>
<organism evidence="3 4">
    <name type="scientific">Cellulomonas shaoxiangyii</name>
    <dbReference type="NCBI Taxonomy" id="2566013"/>
    <lineage>
        <taxon>Bacteria</taxon>
        <taxon>Bacillati</taxon>
        <taxon>Actinomycetota</taxon>
        <taxon>Actinomycetes</taxon>
        <taxon>Micrococcales</taxon>
        <taxon>Cellulomonadaceae</taxon>
        <taxon>Cellulomonas</taxon>
    </lineage>
</organism>
<name>A0A4P7SFI7_9CELL</name>
<keyword evidence="3" id="KW-0645">Protease</keyword>
<dbReference type="GO" id="GO:0006508">
    <property type="term" value="P:proteolysis"/>
    <property type="evidence" value="ECO:0007669"/>
    <property type="project" value="UniProtKB-KW"/>
</dbReference>
<evidence type="ECO:0000259" key="2">
    <source>
        <dbReference type="Pfam" id="PF02517"/>
    </source>
</evidence>
<gene>
    <name evidence="3" type="ORF">E5225_00790</name>
</gene>
<dbReference type="OrthoDB" id="3609935at2"/>
<evidence type="ECO:0000256" key="1">
    <source>
        <dbReference type="SAM" id="Phobius"/>
    </source>
</evidence>
<keyword evidence="4" id="KW-1185">Reference proteome</keyword>
<feature type="transmembrane region" description="Helical" evidence="1">
    <location>
        <begin position="266"/>
        <end position="284"/>
    </location>
</feature>
<dbReference type="InterPro" id="IPR003675">
    <property type="entry name" value="Rce1/LyrA-like_dom"/>
</dbReference>